<organism evidence="13">
    <name type="scientific">Candidatus Moduliflexus flocculans</name>
    <dbReference type="NCBI Taxonomy" id="1499966"/>
    <lineage>
        <taxon>Bacteria</taxon>
        <taxon>Candidatus Moduliflexota</taxon>
        <taxon>Candidatus Moduliflexia</taxon>
        <taxon>Candidatus Moduliflexales</taxon>
        <taxon>Candidatus Moduliflexaceae</taxon>
    </lineage>
</organism>
<keyword evidence="5 8" id="KW-0641">Proline biosynthesis</keyword>
<comment type="pathway">
    <text evidence="8">Amino-acid biosynthesis; L-proline biosynthesis; L-proline from L-glutamate 5-semialdehyde: step 1/1.</text>
</comment>
<name>A0A0S6W5J7_9BACT</name>
<comment type="catalytic activity">
    <reaction evidence="8">
        <text>L-proline + NADP(+) = (S)-1-pyrroline-5-carboxylate + NADPH + 2 H(+)</text>
        <dbReference type="Rhea" id="RHEA:14109"/>
        <dbReference type="ChEBI" id="CHEBI:15378"/>
        <dbReference type="ChEBI" id="CHEBI:17388"/>
        <dbReference type="ChEBI" id="CHEBI:57783"/>
        <dbReference type="ChEBI" id="CHEBI:58349"/>
        <dbReference type="ChEBI" id="CHEBI:60039"/>
        <dbReference type="EC" id="1.5.1.2"/>
    </reaction>
</comment>
<comment type="similarity">
    <text evidence="2 8">Belongs to the pyrroline-5-carboxylate reductase family.</text>
</comment>
<feature type="binding site" evidence="10">
    <location>
        <begin position="10"/>
        <end position="15"/>
    </location>
    <ligand>
        <name>NADP(+)</name>
        <dbReference type="ChEBI" id="CHEBI:58349"/>
    </ligand>
</feature>
<proteinExistence type="inferred from homology"/>
<dbReference type="NCBIfam" id="TIGR00112">
    <property type="entry name" value="proC"/>
    <property type="match status" value="1"/>
</dbReference>
<dbReference type="EC" id="1.5.1.2" evidence="8 9"/>
<dbReference type="EMBL" id="DF820459">
    <property type="protein sequence ID" value="GAK53514.1"/>
    <property type="molecule type" value="Genomic_DNA"/>
</dbReference>
<dbReference type="InterPro" id="IPR008927">
    <property type="entry name" value="6-PGluconate_DH-like_C_sf"/>
</dbReference>
<keyword evidence="6 8" id="KW-0521">NADP</keyword>
<dbReference type="STRING" id="1499966.U14_04779"/>
<evidence type="ECO:0000256" key="3">
    <source>
        <dbReference type="ARBA" id="ARBA00022490"/>
    </source>
</evidence>
<dbReference type="PIRSF" id="PIRSF000193">
    <property type="entry name" value="Pyrrol-5-carb_rd"/>
    <property type="match status" value="1"/>
</dbReference>
<feature type="binding site" evidence="10">
    <location>
        <begin position="73"/>
        <end position="76"/>
    </location>
    <ligand>
        <name>NADP(+)</name>
        <dbReference type="ChEBI" id="CHEBI:58349"/>
    </ligand>
</feature>
<dbReference type="GO" id="GO:0055129">
    <property type="term" value="P:L-proline biosynthetic process"/>
    <property type="evidence" value="ECO:0007669"/>
    <property type="project" value="UniProtKB-UniRule"/>
</dbReference>
<dbReference type="Gene3D" id="3.40.50.720">
    <property type="entry name" value="NAD(P)-binding Rossmann-like Domain"/>
    <property type="match status" value="1"/>
</dbReference>
<evidence type="ECO:0000259" key="12">
    <source>
        <dbReference type="Pfam" id="PF14748"/>
    </source>
</evidence>
<dbReference type="InterPro" id="IPR000304">
    <property type="entry name" value="Pyrroline-COOH_reductase"/>
</dbReference>
<dbReference type="Pfam" id="PF03807">
    <property type="entry name" value="F420_oxidored"/>
    <property type="match status" value="1"/>
</dbReference>
<dbReference type="InterPro" id="IPR029036">
    <property type="entry name" value="P5CR_dimer"/>
</dbReference>
<evidence type="ECO:0000256" key="9">
    <source>
        <dbReference type="NCBIfam" id="TIGR00112"/>
    </source>
</evidence>
<evidence type="ECO:0000313" key="13">
    <source>
        <dbReference type="EMBL" id="GAK53514.1"/>
    </source>
</evidence>
<dbReference type="SUPFAM" id="SSF51735">
    <property type="entry name" value="NAD(P)-binding Rossmann-fold domains"/>
    <property type="match status" value="1"/>
</dbReference>
<evidence type="ECO:0000256" key="1">
    <source>
        <dbReference type="ARBA" id="ARBA00004496"/>
    </source>
</evidence>
<comment type="catalytic activity">
    <reaction evidence="8">
        <text>L-proline + NAD(+) = (S)-1-pyrroline-5-carboxylate + NADH + 2 H(+)</text>
        <dbReference type="Rhea" id="RHEA:14105"/>
        <dbReference type="ChEBI" id="CHEBI:15378"/>
        <dbReference type="ChEBI" id="CHEBI:17388"/>
        <dbReference type="ChEBI" id="CHEBI:57540"/>
        <dbReference type="ChEBI" id="CHEBI:57945"/>
        <dbReference type="ChEBI" id="CHEBI:60039"/>
        <dbReference type="EC" id="1.5.1.2"/>
    </reaction>
</comment>
<keyword evidence="7 8" id="KW-0560">Oxidoreductase</keyword>
<dbReference type="SUPFAM" id="SSF48179">
    <property type="entry name" value="6-phosphogluconate dehydrogenase C-terminal domain-like"/>
    <property type="match status" value="1"/>
</dbReference>
<evidence type="ECO:0000256" key="8">
    <source>
        <dbReference type="HAMAP-Rule" id="MF_01925"/>
    </source>
</evidence>
<evidence type="ECO:0000313" key="14">
    <source>
        <dbReference type="Proteomes" id="UP000030700"/>
    </source>
</evidence>
<evidence type="ECO:0000256" key="4">
    <source>
        <dbReference type="ARBA" id="ARBA00022605"/>
    </source>
</evidence>
<reference evidence="13" key="1">
    <citation type="journal article" date="2015" name="PeerJ">
        <title>First genomic representation of candidate bacterial phylum KSB3 points to enhanced environmental sensing as a trigger of wastewater bulking.</title>
        <authorList>
            <person name="Sekiguchi Y."/>
            <person name="Ohashi A."/>
            <person name="Parks D.H."/>
            <person name="Yamauchi T."/>
            <person name="Tyson G.W."/>
            <person name="Hugenholtz P."/>
        </authorList>
    </citation>
    <scope>NUCLEOTIDE SEQUENCE [LARGE SCALE GENOMIC DNA]</scope>
</reference>
<dbReference type="HAMAP" id="MF_01925">
    <property type="entry name" value="P5C_reductase"/>
    <property type="match status" value="1"/>
</dbReference>
<sequence length="270" mass="28519">MLSEKHIGFIGAGNMAEALIRGLVKPSGVVPQAQIAASDTSNNRLTLIGDTYNIRTYQENKAVIESSEVIILAVKPQVIHAVLQEIAASVDETKLVISIAAGVKIERIQQILPTARVVRTMPNIAALVHAAMTAISAGARATQEDMETASDIFNAVGESVIVEEKLMDAVTGLSGSGPSYIFHIINALADAGVKVGFSREIALKLARQTVFGSAKMAIETNEHPMKLRDMVTSPGGTSITGVYMLERDGVTAALINAVEAATRRSQELGG</sequence>
<dbReference type="PANTHER" id="PTHR11645">
    <property type="entry name" value="PYRROLINE-5-CARBOXYLATE REDUCTASE"/>
    <property type="match status" value="1"/>
</dbReference>
<comment type="subcellular location">
    <subcellularLocation>
        <location evidence="1 8">Cytoplasm</location>
    </subcellularLocation>
</comment>
<dbReference type="HOGENOM" id="CLU_042344_3_1_0"/>
<dbReference type="InterPro" id="IPR028939">
    <property type="entry name" value="P5C_Rdtase_cat_N"/>
</dbReference>
<dbReference type="GO" id="GO:0004735">
    <property type="term" value="F:pyrroline-5-carboxylate reductase activity"/>
    <property type="evidence" value="ECO:0007669"/>
    <property type="project" value="UniProtKB-UniRule"/>
</dbReference>
<evidence type="ECO:0000256" key="7">
    <source>
        <dbReference type="ARBA" id="ARBA00023002"/>
    </source>
</evidence>
<keyword evidence="4 8" id="KW-0028">Amino-acid biosynthesis</keyword>
<dbReference type="Gene3D" id="1.10.3730.10">
    <property type="entry name" value="ProC C-terminal domain-like"/>
    <property type="match status" value="1"/>
</dbReference>
<feature type="domain" description="Pyrroline-5-carboxylate reductase catalytic N-terminal" evidence="11">
    <location>
        <begin position="7"/>
        <end position="102"/>
    </location>
</feature>
<protein>
    <recommendedName>
        <fullName evidence="8 9">Pyrroline-5-carboxylate reductase</fullName>
        <shortName evidence="8">P5C reductase</shortName>
        <shortName evidence="8">P5CR</shortName>
        <ecNumber evidence="8 9">1.5.1.2</ecNumber>
    </recommendedName>
    <alternativeName>
        <fullName evidence="8">PCA reductase</fullName>
    </alternativeName>
</protein>
<feature type="binding site" evidence="10">
    <location>
        <position position="60"/>
    </location>
    <ligand>
        <name>NADPH</name>
        <dbReference type="ChEBI" id="CHEBI:57783"/>
    </ligand>
</feature>
<evidence type="ECO:0000256" key="6">
    <source>
        <dbReference type="ARBA" id="ARBA00022857"/>
    </source>
</evidence>
<gene>
    <name evidence="8" type="primary">proC</name>
    <name evidence="13" type="ORF">U14_04779</name>
</gene>
<evidence type="ECO:0000259" key="11">
    <source>
        <dbReference type="Pfam" id="PF03807"/>
    </source>
</evidence>
<accession>A0A0S6W5J7</accession>
<evidence type="ECO:0000256" key="5">
    <source>
        <dbReference type="ARBA" id="ARBA00022650"/>
    </source>
</evidence>
<comment type="function">
    <text evidence="8">Catalyzes the reduction of 1-pyrroline-5-carboxylate (PCA) to L-proline.</text>
</comment>
<dbReference type="Pfam" id="PF14748">
    <property type="entry name" value="P5CR_dimer"/>
    <property type="match status" value="1"/>
</dbReference>
<dbReference type="Proteomes" id="UP000030700">
    <property type="component" value="Unassembled WGS sequence"/>
</dbReference>
<dbReference type="FunFam" id="3.40.50.720:FF:000190">
    <property type="entry name" value="Pyrroline-5-carboxylate reductase"/>
    <property type="match status" value="1"/>
</dbReference>
<dbReference type="GO" id="GO:0005737">
    <property type="term" value="C:cytoplasm"/>
    <property type="evidence" value="ECO:0007669"/>
    <property type="project" value="UniProtKB-SubCell"/>
</dbReference>
<dbReference type="InterPro" id="IPR036291">
    <property type="entry name" value="NAD(P)-bd_dom_sf"/>
</dbReference>
<dbReference type="PANTHER" id="PTHR11645:SF0">
    <property type="entry name" value="PYRROLINE-5-CARBOXYLATE REDUCTASE 3"/>
    <property type="match status" value="1"/>
</dbReference>
<dbReference type="FunFam" id="1.10.3730.10:FF:000001">
    <property type="entry name" value="Pyrroline-5-carboxylate reductase"/>
    <property type="match status" value="1"/>
</dbReference>
<keyword evidence="3 8" id="KW-0963">Cytoplasm</keyword>
<dbReference type="UniPathway" id="UPA00098">
    <property type="reaction ID" value="UER00361"/>
</dbReference>
<keyword evidence="14" id="KW-1185">Reference proteome</keyword>
<evidence type="ECO:0000256" key="2">
    <source>
        <dbReference type="ARBA" id="ARBA00005525"/>
    </source>
</evidence>
<dbReference type="AlphaFoldDB" id="A0A0S6W5J7"/>
<feature type="domain" description="Pyrroline-5-carboxylate reductase dimerisation" evidence="12">
    <location>
        <begin position="164"/>
        <end position="268"/>
    </location>
</feature>
<evidence type="ECO:0000256" key="10">
    <source>
        <dbReference type="PIRSR" id="PIRSR000193-1"/>
    </source>
</evidence>